<dbReference type="InterPro" id="IPR050605">
    <property type="entry name" value="Olfactomedin-like_domain"/>
</dbReference>
<feature type="compositionally biased region" description="Basic and acidic residues" evidence="4">
    <location>
        <begin position="206"/>
        <end position="215"/>
    </location>
</feature>
<feature type="compositionally biased region" description="Low complexity" evidence="4">
    <location>
        <begin position="136"/>
        <end position="157"/>
    </location>
</feature>
<dbReference type="InterPro" id="IPR003112">
    <property type="entry name" value="Olfac-like_dom"/>
</dbReference>
<gene>
    <name evidence="7" type="ORF">scyTo_0007966</name>
</gene>
<evidence type="ECO:0000313" key="7">
    <source>
        <dbReference type="EMBL" id="GCB66926.1"/>
    </source>
</evidence>
<evidence type="ECO:0000256" key="5">
    <source>
        <dbReference type="SAM" id="Phobius"/>
    </source>
</evidence>
<name>A0A401P1C2_SCYTO</name>
<feature type="compositionally biased region" description="Basic and acidic residues" evidence="4">
    <location>
        <begin position="72"/>
        <end position="96"/>
    </location>
</feature>
<proteinExistence type="predicted"/>
<accession>A0A401P1C2</accession>
<protein>
    <recommendedName>
        <fullName evidence="6">Olfactomedin-like domain-containing protein</fullName>
    </recommendedName>
</protein>
<dbReference type="STRING" id="75743.A0A401P1C2"/>
<dbReference type="AlphaFoldDB" id="A0A401P1C2"/>
<dbReference type="OrthoDB" id="8397025at2759"/>
<dbReference type="GO" id="GO:0007165">
    <property type="term" value="P:signal transduction"/>
    <property type="evidence" value="ECO:0007669"/>
    <property type="project" value="TreeGrafter"/>
</dbReference>
<dbReference type="Gene3D" id="1.20.5.320">
    <property type="entry name" value="6-Phosphogluconate Dehydrogenase, domain 3"/>
    <property type="match status" value="1"/>
</dbReference>
<feature type="region of interest" description="Disordered" evidence="4">
    <location>
        <begin position="130"/>
        <end position="258"/>
    </location>
</feature>
<evidence type="ECO:0000256" key="3">
    <source>
        <dbReference type="PROSITE-ProRule" id="PRU00446"/>
    </source>
</evidence>
<evidence type="ECO:0000313" key="8">
    <source>
        <dbReference type="Proteomes" id="UP000288216"/>
    </source>
</evidence>
<feature type="region of interest" description="Disordered" evidence="4">
    <location>
        <begin position="72"/>
        <end position="102"/>
    </location>
</feature>
<dbReference type="PANTHER" id="PTHR23192">
    <property type="entry name" value="OLFACTOMEDIN-RELATED"/>
    <property type="match status" value="1"/>
</dbReference>
<dbReference type="PANTHER" id="PTHR23192:SF85">
    <property type="entry name" value="GLIOMEDIN"/>
    <property type="match status" value="1"/>
</dbReference>
<dbReference type="Pfam" id="PF02191">
    <property type="entry name" value="OLF"/>
    <property type="match status" value="1"/>
</dbReference>
<dbReference type="Pfam" id="PF01391">
    <property type="entry name" value="Collagen"/>
    <property type="match status" value="1"/>
</dbReference>
<evidence type="ECO:0000256" key="4">
    <source>
        <dbReference type="SAM" id="MobiDB-lite"/>
    </source>
</evidence>
<keyword evidence="5" id="KW-1133">Transmembrane helix</keyword>
<keyword evidence="2" id="KW-0964">Secreted</keyword>
<dbReference type="SMART" id="SM00284">
    <property type="entry name" value="OLF"/>
    <property type="match status" value="1"/>
</dbReference>
<comment type="caution">
    <text evidence="7">The sequence shown here is derived from an EMBL/GenBank/DDBJ whole genome shotgun (WGS) entry which is preliminary data.</text>
</comment>
<keyword evidence="5" id="KW-0812">Transmembrane</keyword>
<dbReference type="GO" id="GO:0009986">
    <property type="term" value="C:cell surface"/>
    <property type="evidence" value="ECO:0007669"/>
    <property type="project" value="TreeGrafter"/>
</dbReference>
<dbReference type="GO" id="GO:0005615">
    <property type="term" value="C:extracellular space"/>
    <property type="evidence" value="ECO:0007669"/>
    <property type="project" value="TreeGrafter"/>
</dbReference>
<feature type="domain" description="Olfactomedin-like" evidence="6">
    <location>
        <begin position="292"/>
        <end position="541"/>
    </location>
</feature>
<evidence type="ECO:0000259" key="6">
    <source>
        <dbReference type="PROSITE" id="PS51132"/>
    </source>
</evidence>
<dbReference type="EMBL" id="BFAA01002975">
    <property type="protein sequence ID" value="GCB66926.1"/>
    <property type="molecule type" value="Genomic_DNA"/>
</dbReference>
<dbReference type="Proteomes" id="UP000288216">
    <property type="component" value="Unassembled WGS sequence"/>
</dbReference>
<feature type="transmembrane region" description="Helical" evidence="5">
    <location>
        <begin position="15"/>
        <end position="36"/>
    </location>
</feature>
<reference evidence="7 8" key="1">
    <citation type="journal article" date="2018" name="Nat. Ecol. Evol.">
        <title>Shark genomes provide insights into elasmobranch evolution and the origin of vertebrates.</title>
        <authorList>
            <person name="Hara Y"/>
            <person name="Yamaguchi K"/>
            <person name="Onimaru K"/>
            <person name="Kadota M"/>
            <person name="Koyanagi M"/>
            <person name="Keeley SD"/>
            <person name="Tatsumi K"/>
            <person name="Tanaka K"/>
            <person name="Motone F"/>
            <person name="Kageyama Y"/>
            <person name="Nozu R"/>
            <person name="Adachi N"/>
            <person name="Nishimura O"/>
            <person name="Nakagawa R"/>
            <person name="Tanegashima C"/>
            <person name="Kiyatake I"/>
            <person name="Matsumoto R"/>
            <person name="Murakumo K"/>
            <person name="Nishida K"/>
            <person name="Terakita A"/>
            <person name="Kuratani S"/>
            <person name="Sato K"/>
            <person name="Hyodo S Kuraku.S."/>
        </authorList>
    </citation>
    <scope>NUCLEOTIDE SEQUENCE [LARGE SCALE GENOMIC DNA]</scope>
</reference>
<evidence type="ECO:0000256" key="2">
    <source>
        <dbReference type="ARBA" id="ARBA00022525"/>
    </source>
</evidence>
<dbReference type="PROSITE" id="PS51132">
    <property type="entry name" value="OLF"/>
    <property type="match status" value="1"/>
</dbReference>
<comment type="caution">
    <text evidence="3">Lacks conserved residue(s) required for the propagation of feature annotation.</text>
</comment>
<dbReference type="OMA" id="YIYDHGY"/>
<keyword evidence="8" id="KW-1185">Reference proteome</keyword>
<keyword evidence="5" id="KW-0472">Membrane</keyword>
<comment type="subcellular location">
    <subcellularLocation>
        <location evidence="1">Secreted</location>
    </subcellularLocation>
</comment>
<evidence type="ECO:0000256" key="1">
    <source>
        <dbReference type="ARBA" id="ARBA00004613"/>
    </source>
</evidence>
<organism evidence="7 8">
    <name type="scientific">Scyliorhinus torazame</name>
    <name type="common">Cloudy catshark</name>
    <name type="synonym">Catulus torazame</name>
    <dbReference type="NCBI Taxonomy" id="75743"/>
    <lineage>
        <taxon>Eukaryota</taxon>
        <taxon>Metazoa</taxon>
        <taxon>Chordata</taxon>
        <taxon>Craniata</taxon>
        <taxon>Vertebrata</taxon>
        <taxon>Chondrichthyes</taxon>
        <taxon>Elasmobranchii</taxon>
        <taxon>Galeomorphii</taxon>
        <taxon>Galeoidea</taxon>
        <taxon>Carcharhiniformes</taxon>
        <taxon>Scyliorhinidae</taxon>
        <taxon>Scyliorhinus</taxon>
    </lineage>
</organism>
<dbReference type="InterPro" id="IPR008160">
    <property type="entry name" value="Collagen"/>
</dbReference>
<feature type="compositionally biased region" description="Low complexity" evidence="4">
    <location>
        <begin position="191"/>
        <end position="202"/>
    </location>
</feature>
<sequence>MTLRAGQGSSVRGTVFQVGLLLLTLLNCGALLYLFVKCSQVRPKLEALEGRLEELSASGTWPMDLISRLDQERDHPETSEQRNRNKRSHQESKGREEAEDTIMMMTYSRIPVRIFMDLCNSTRGVCLTGPPGPAGPAGSPGLNGLPGVNGSDGSLGLPGPPGKEGKRARKAAPGQKGEPGDLGPKGDKGDLGPPGSDGLPGPKGDPGAKGERGEPYNEIILEGQRGPAGPPGVAGPPGSPGPIGPPGPPGSKGKSRNQQNTVNYDEAHAIPNDDSLISRTSAQKARSSFSKKFGRIIKSVDGPNSVTKIENTFGAWMKDPASKGNEQIWVVEHFSGLTVKEYENLEALKIGSNFKTITLANYFHGCGHAVYNGSIYYHKGGSDNIIKFPLDGKQPQFMKVENALHNNRNYLFQNAKTYFDLTADKDGLWVIYASSYDENIIVGQIEINEQSFSIVQNINTTYPKSKAGNAFIARGILYLTDTKDIKISFAFDLLKEKQLEISFDLRSSNDTLTMLSYEPHDRTLDTWENGYLKKYGLHFLPAE</sequence>
<feature type="compositionally biased region" description="Pro residues" evidence="4">
    <location>
        <begin position="228"/>
        <end position="249"/>
    </location>
</feature>